<dbReference type="GO" id="GO:0047617">
    <property type="term" value="F:fatty acyl-CoA hydrolase activity"/>
    <property type="evidence" value="ECO:0007669"/>
    <property type="project" value="TreeGrafter"/>
</dbReference>
<dbReference type="Gene3D" id="3.10.129.10">
    <property type="entry name" value="Hotdog Thioesterase"/>
    <property type="match status" value="1"/>
</dbReference>
<reference evidence="1" key="1">
    <citation type="submission" date="2018-05" db="EMBL/GenBank/DDBJ databases">
        <authorList>
            <person name="Lanie J.A."/>
            <person name="Ng W.-L."/>
            <person name="Kazmierczak K.M."/>
            <person name="Andrzejewski T.M."/>
            <person name="Davidsen T.M."/>
            <person name="Wayne K.J."/>
            <person name="Tettelin H."/>
            <person name="Glass J.I."/>
            <person name="Rusch D."/>
            <person name="Podicherti R."/>
            <person name="Tsui H.-C.T."/>
            <person name="Winkler M.E."/>
        </authorList>
    </citation>
    <scope>NUCLEOTIDE SEQUENCE</scope>
</reference>
<sequence>MKLYSDQAVYDAFPVVVELPVVWGEMDSMRHVNNTAYIRWMETSRFAYFDKIQLRESGETSGRSGILKSVECNFRLPLTAPDRILVGGKVIDLGSDYFVMQHVVFSINHQKVAAHGRSEIVGFDYKSQKKSDLPASLSKSIRSLEEMA</sequence>
<dbReference type="CDD" id="cd00586">
    <property type="entry name" value="4HBT"/>
    <property type="match status" value="1"/>
</dbReference>
<dbReference type="AlphaFoldDB" id="A0A382CUM9"/>
<evidence type="ECO:0000313" key="1">
    <source>
        <dbReference type="EMBL" id="SVB29027.1"/>
    </source>
</evidence>
<dbReference type="EMBL" id="UINC01035892">
    <property type="protein sequence ID" value="SVB29027.1"/>
    <property type="molecule type" value="Genomic_DNA"/>
</dbReference>
<dbReference type="PANTHER" id="PTHR31793">
    <property type="entry name" value="4-HYDROXYBENZOYL-COA THIOESTERASE FAMILY MEMBER"/>
    <property type="match status" value="1"/>
</dbReference>
<organism evidence="1">
    <name type="scientific">marine metagenome</name>
    <dbReference type="NCBI Taxonomy" id="408172"/>
    <lineage>
        <taxon>unclassified sequences</taxon>
        <taxon>metagenomes</taxon>
        <taxon>ecological metagenomes</taxon>
    </lineage>
</organism>
<dbReference type="Pfam" id="PF13279">
    <property type="entry name" value="4HBT_2"/>
    <property type="match status" value="1"/>
</dbReference>
<protein>
    <recommendedName>
        <fullName evidence="2">Thioesterase domain-containing protein</fullName>
    </recommendedName>
</protein>
<evidence type="ECO:0008006" key="2">
    <source>
        <dbReference type="Google" id="ProtNLM"/>
    </source>
</evidence>
<dbReference type="PANTHER" id="PTHR31793:SF39">
    <property type="entry name" value="THIOESTERASE_THIOL ESTER DEHYDRASE-ISOMERASE"/>
    <property type="match status" value="1"/>
</dbReference>
<gene>
    <name evidence="1" type="ORF">METZ01_LOCUS181881</name>
</gene>
<accession>A0A382CUM9</accession>
<dbReference type="InterPro" id="IPR029069">
    <property type="entry name" value="HotDog_dom_sf"/>
</dbReference>
<proteinExistence type="predicted"/>
<dbReference type="InterPro" id="IPR050563">
    <property type="entry name" value="4-hydroxybenzoyl-CoA_TE"/>
</dbReference>
<name>A0A382CUM9_9ZZZZ</name>
<dbReference type="SUPFAM" id="SSF54637">
    <property type="entry name" value="Thioesterase/thiol ester dehydrase-isomerase"/>
    <property type="match status" value="1"/>
</dbReference>